<name>A0A285CJY3_9BACI</name>
<reference evidence="3 4" key="1">
    <citation type="submission" date="2017-08" db="EMBL/GenBank/DDBJ databases">
        <authorList>
            <person name="de Groot N.N."/>
        </authorList>
    </citation>
    <scope>NUCLEOTIDE SEQUENCE [LARGE SCALE GENOMIC DNA]</scope>
    <source>
        <strain evidence="3 4">JC228</strain>
    </source>
</reference>
<keyword evidence="4" id="KW-1185">Reference proteome</keyword>
<gene>
    <name evidence="3" type="ORF">SAMN05877753_10233</name>
</gene>
<proteinExistence type="predicted"/>
<dbReference type="OrthoDB" id="9808690at2"/>
<keyword evidence="1" id="KW-1133">Transmembrane helix</keyword>
<evidence type="ECO:0000313" key="4">
    <source>
        <dbReference type="Proteomes" id="UP000219546"/>
    </source>
</evidence>
<feature type="transmembrane region" description="Helical" evidence="1">
    <location>
        <begin position="142"/>
        <end position="161"/>
    </location>
</feature>
<feature type="transmembrane region" description="Helical" evidence="1">
    <location>
        <begin position="63"/>
        <end position="82"/>
    </location>
</feature>
<evidence type="ECO:0000259" key="2">
    <source>
        <dbReference type="Pfam" id="PF07853"/>
    </source>
</evidence>
<keyword evidence="1" id="KW-0472">Membrane</keyword>
<dbReference type="Pfam" id="PF07853">
    <property type="entry name" value="DUF1648"/>
    <property type="match status" value="1"/>
</dbReference>
<protein>
    <submittedName>
        <fullName evidence="3">Uncharacterized protein DUF1648</fullName>
    </submittedName>
</protein>
<feature type="transmembrane region" description="Helical" evidence="1">
    <location>
        <begin position="109"/>
        <end position="130"/>
    </location>
</feature>
<organism evidence="3 4">
    <name type="scientific">Bacillus oleivorans</name>
    <dbReference type="NCBI Taxonomy" id="1448271"/>
    <lineage>
        <taxon>Bacteria</taxon>
        <taxon>Bacillati</taxon>
        <taxon>Bacillota</taxon>
        <taxon>Bacilli</taxon>
        <taxon>Bacillales</taxon>
        <taxon>Bacillaceae</taxon>
        <taxon>Bacillus</taxon>
    </lineage>
</organism>
<accession>A0A285CJY3</accession>
<dbReference type="InterPro" id="IPR012867">
    <property type="entry name" value="DUF1648"/>
</dbReference>
<dbReference type="AlphaFoldDB" id="A0A285CJY3"/>
<dbReference type="Proteomes" id="UP000219546">
    <property type="component" value="Unassembled WGS sequence"/>
</dbReference>
<dbReference type="EMBL" id="OAOP01000002">
    <property type="protein sequence ID" value="SNX67829.1"/>
    <property type="molecule type" value="Genomic_DNA"/>
</dbReference>
<dbReference type="RefSeq" id="WP_097157251.1">
    <property type="nucleotide sequence ID" value="NZ_JBEPMQ010000013.1"/>
</dbReference>
<feature type="domain" description="DUF1648" evidence="2">
    <location>
        <begin position="27"/>
        <end position="72"/>
    </location>
</feature>
<feature type="transmembrane region" description="Helical" evidence="1">
    <location>
        <begin position="20"/>
        <end position="37"/>
    </location>
</feature>
<sequence>MKYENRPKMDIPKSAFEKGFDIIAGFIFFANIVYILIQWNDIPSQVPTHFNALGEADAWGNKGALWILPIVGTILWMIMAAFEKYPHTFNYMVTIKPENVERQYKNGKLLFNLIKNEMLLLFAYLTFSTIDVAKDGENGLGVWDLPITLGIIFGTIAIFMIRSFRLK</sequence>
<keyword evidence="1" id="KW-0812">Transmembrane</keyword>
<evidence type="ECO:0000313" key="3">
    <source>
        <dbReference type="EMBL" id="SNX67829.1"/>
    </source>
</evidence>
<evidence type="ECO:0000256" key="1">
    <source>
        <dbReference type="SAM" id="Phobius"/>
    </source>
</evidence>